<dbReference type="Gene3D" id="3.40.50.2300">
    <property type="match status" value="2"/>
</dbReference>
<comment type="caution">
    <text evidence="6">The sequence shown here is derived from an EMBL/GenBank/DDBJ whole genome shotgun (WGS) entry which is preliminary data.</text>
</comment>
<dbReference type="SUPFAM" id="SSF53822">
    <property type="entry name" value="Periplasmic binding protein-like I"/>
    <property type="match status" value="1"/>
</dbReference>
<dbReference type="AlphaFoldDB" id="A0A1G1SU05"/>
<feature type="compositionally biased region" description="Basic and acidic residues" evidence="4">
    <location>
        <begin position="360"/>
        <end position="369"/>
    </location>
</feature>
<dbReference type="InterPro" id="IPR046335">
    <property type="entry name" value="LacI/GalR-like_sensor"/>
</dbReference>
<dbReference type="Gene3D" id="1.10.260.40">
    <property type="entry name" value="lambda repressor-like DNA-binding domains"/>
    <property type="match status" value="1"/>
</dbReference>
<evidence type="ECO:0000256" key="1">
    <source>
        <dbReference type="ARBA" id="ARBA00023015"/>
    </source>
</evidence>
<dbReference type="Pfam" id="PF00356">
    <property type="entry name" value="LacI"/>
    <property type="match status" value="1"/>
</dbReference>
<dbReference type="GO" id="GO:0000976">
    <property type="term" value="F:transcription cis-regulatory region binding"/>
    <property type="evidence" value="ECO:0007669"/>
    <property type="project" value="TreeGrafter"/>
</dbReference>
<proteinExistence type="predicted"/>
<keyword evidence="1" id="KW-0805">Transcription regulation</keyword>
<keyword evidence="2" id="KW-0238">DNA-binding</keyword>
<organism evidence="6 7">
    <name type="scientific">Hymenobacter coccineus</name>
    <dbReference type="NCBI Taxonomy" id="1908235"/>
    <lineage>
        <taxon>Bacteria</taxon>
        <taxon>Pseudomonadati</taxon>
        <taxon>Bacteroidota</taxon>
        <taxon>Cytophagia</taxon>
        <taxon>Cytophagales</taxon>
        <taxon>Hymenobacteraceae</taxon>
        <taxon>Hymenobacter</taxon>
    </lineage>
</organism>
<evidence type="ECO:0000256" key="4">
    <source>
        <dbReference type="SAM" id="MobiDB-lite"/>
    </source>
</evidence>
<dbReference type="SMART" id="SM00354">
    <property type="entry name" value="HTH_LACI"/>
    <property type="match status" value="1"/>
</dbReference>
<feature type="region of interest" description="Disordered" evidence="4">
    <location>
        <begin position="346"/>
        <end position="369"/>
    </location>
</feature>
<dbReference type="CDD" id="cd01392">
    <property type="entry name" value="HTH_LacI"/>
    <property type="match status" value="1"/>
</dbReference>
<sequence length="369" mass="38916">MAARRLSIKDLATQLNVSASTVSRALAGLPNVSQATQQRVRELAGTLNFQPNSLAAGLRRGSTGVIGVIVPRLTGHFFPEVLHSIAAAASQAGLRVIICESNEDEQQEQAQLLWLLTVQVDGLLISVANAAGSTRHFDVTRQQGVPLVFFNQAIDCWRASSVVFNNCQGAYKGVGHLIAQGRTRVALFTGAQHHAVSREQRRGYAEALQEHGLFLDERLVCAGGPTLAAGRQHMLALLAGPVVPNAIFATQELVAIGAMQVLKEHGLRIPQDVALAAFTTESLAALAEPALTSLDQQGSAMGQAAVQLLLKLLADTKQVIASQCLVLNPTLLVRASSVGAVAGCGTPARPRAKPSAPAGRHKEVARMLA</sequence>
<evidence type="ECO:0000259" key="5">
    <source>
        <dbReference type="PROSITE" id="PS50932"/>
    </source>
</evidence>
<dbReference type="PANTHER" id="PTHR30146">
    <property type="entry name" value="LACI-RELATED TRANSCRIPTIONAL REPRESSOR"/>
    <property type="match status" value="1"/>
</dbReference>
<protein>
    <recommendedName>
        <fullName evidence="5">HTH lacI-type domain-containing protein</fullName>
    </recommendedName>
</protein>
<keyword evidence="7" id="KW-1185">Reference proteome</keyword>
<accession>A0A1G1SU05</accession>
<gene>
    <name evidence="6" type="ORF">BEN49_02810</name>
</gene>
<dbReference type="Pfam" id="PF13377">
    <property type="entry name" value="Peripla_BP_3"/>
    <property type="match status" value="1"/>
</dbReference>
<dbReference type="PANTHER" id="PTHR30146:SF109">
    <property type="entry name" value="HTH-TYPE TRANSCRIPTIONAL REGULATOR GALS"/>
    <property type="match status" value="1"/>
</dbReference>
<dbReference type="PROSITE" id="PS50932">
    <property type="entry name" value="HTH_LACI_2"/>
    <property type="match status" value="1"/>
</dbReference>
<evidence type="ECO:0000313" key="6">
    <source>
        <dbReference type="EMBL" id="OGX82099.1"/>
    </source>
</evidence>
<evidence type="ECO:0000256" key="2">
    <source>
        <dbReference type="ARBA" id="ARBA00023125"/>
    </source>
</evidence>
<dbReference type="SUPFAM" id="SSF47413">
    <property type="entry name" value="lambda repressor-like DNA-binding domains"/>
    <property type="match status" value="1"/>
</dbReference>
<dbReference type="OrthoDB" id="891936at2"/>
<dbReference type="Proteomes" id="UP000177506">
    <property type="component" value="Unassembled WGS sequence"/>
</dbReference>
<feature type="domain" description="HTH lacI-type" evidence="5">
    <location>
        <begin position="6"/>
        <end position="60"/>
    </location>
</feature>
<dbReference type="InterPro" id="IPR000843">
    <property type="entry name" value="HTH_LacI"/>
</dbReference>
<evidence type="ECO:0000256" key="3">
    <source>
        <dbReference type="ARBA" id="ARBA00023163"/>
    </source>
</evidence>
<dbReference type="CDD" id="cd06267">
    <property type="entry name" value="PBP1_LacI_sugar_binding-like"/>
    <property type="match status" value="1"/>
</dbReference>
<evidence type="ECO:0000313" key="7">
    <source>
        <dbReference type="Proteomes" id="UP000177506"/>
    </source>
</evidence>
<keyword evidence="3" id="KW-0804">Transcription</keyword>
<reference evidence="6 7" key="1">
    <citation type="submission" date="2016-08" db="EMBL/GenBank/DDBJ databases">
        <title>Hymenobacter coccineus sp. nov., Hymenobacter lapidarius sp. nov. and Hymenobacter glacialis sp. nov., isolated from Antarctic soil.</title>
        <authorList>
            <person name="Sedlacek I."/>
            <person name="Kralova S."/>
            <person name="Kyrova K."/>
            <person name="Maslanova I."/>
            <person name="Stankova E."/>
            <person name="Vrbovska V."/>
            <person name="Nemec M."/>
            <person name="Bartak M."/>
            <person name="Svec P."/>
            <person name="Busse H.-J."/>
            <person name="Pantucek R."/>
        </authorList>
    </citation>
    <scope>NUCLEOTIDE SEQUENCE [LARGE SCALE GENOMIC DNA]</scope>
    <source>
        <strain evidence="6 7">CCM 8649</strain>
    </source>
</reference>
<dbReference type="EMBL" id="MDZA01000437">
    <property type="protein sequence ID" value="OGX82099.1"/>
    <property type="molecule type" value="Genomic_DNA"/>
</dbReference>
<dbReference type="GO" id="GO:0003700">
    <property type="term" value="F:DNA-binding transcription factor activity"/>
    <property type="evidence" value="ECO:0007669"/>
    <property type="project" value="TreeGrafter"/>
</dbReference>
<dbReference type="RefSeq" id="WP_070746864.1">
    <property type="nucleotide sequence ID" value="NZ_MDZA01000437.1"/>
</dbReference>
<feature type="compositionally biased region" description="Low complexity" evidence="4">
    <location>
        <begin position="347"/>
        <end position="358"/>
    </location>
</feature>
<dbReference type="InterPro" id="IPR010982">
    <property type="entry name" value="Lambda_DNA-bd_dom_sf"/>
</dbReference>
<dbReference type="InterPro" id="IPR028082">
    <property type="entry name" value="Peripla_BP_I"/>
</dbReference>
<name>A0A1G1SU05_9BACT</name>